<evidence type="ECO:0000256" key="4">
    <source>
        <dbReference type="ARBA" id="ARBA00022519"/>
    </source>
</evidence>
<feature type="transmembrane region" description="Helical" evidence="9">
    <location>
        <begin position="439"/>
        <end position="461"/>
    </location>
</feature>
<accession>A0A6B0XVW8</accession>
<dbReference type="PANTHER" id="PTHR33362:SF5">
    <property type="entry name" value="C4-DICARBOXYLATE TRAP TRANSPORTER LARGE PERMEASE PROTEIN DCTM"/>
    <property type="match status" value="1"/>
</dbReference>
<keyword evidence="4 8" id="KW-0997">Cell inner membrane</keyword>
<feature type="transmembrane region" description="Helical" evidence="9">
    <location>
        <begin position="356"/>
        <end position="383"/>
    </location>
</feature>
<evidence type="ECO:0000256" key="2">
    <source>
        <dbReference type="ARBA" id="ARBA00022448"/>
    </source>
</evidence>
<keyword evidence="5 9" id="KW-0812">Transmembrane</keyword>
<feature type="transmembrane region" description="Helical" evidence="9">
    <location>
        <begin position="29"/>
        <end position="50"/>
    </location>
</feature>
<evidence type="ECO:0000313" key="12">
    <source>
        <dbReference type="EMBL" id="MXY32688.1"/>
    </source>
</evidence>
<feature type="transmembrane region" description="Helical" evidence="9">
    <location>
        <begin position="102"/>
        <end position="122"/>
    </location>
</feature>
<dbReference type="AlphaFoldDB" id="A0A6B0XVW8"/>
<organism evidence="12">
    <name type="scientific">Boseongicola sp. SB0664_bin_43</name>
    <dbReference type="NCBI Taxonomy" id="2604844"/>
    <lineage>
        <taxon>Bacteria</taxon>
        <taxon>Pseudomonadati</taxon>
        <taxon>Pseudomonadota</taxon>
        <taxon>Alphaproteobacteria</taxon>
        <taxon>Rhodobacterales</taxon>
        <taxon>Paracoccaceae</taxon>
        <taxon>Boseongicola</taxon>
    </lineage>
</organism>
<evidence type="ECO:0000256" key="7">
    <source>
        <dbReference type="ARBA" id="ARBA00023136"/>
    </source>
</evidence>
<feature type="domain" description="Tripartite ATP-independent periplasmic transporters DctQ component" evidence="10">
    <location>
        <begin position="41"/>
        <end position="178"/>
    </location>
</feature>
<dbReference type="InterPro" id="IPR055348">
    <property type="entry name" value="DctQ"/>
</dbReference>
<evidence type="ECO:0000256" key="3">
    <source>
        <dbReference type="ARBA" id="ARBA00022475"/>
    </source>
</evidence>
<feature type="transmembrane region" description="Helical" evidence="9">
    <location>
        <begin position="389"/>
        <end position="411"/>
    </location>
</feature>
<feature type="transmembrane region" description="Helical" evidence="9">
    <location>
        <begin position="222"/>
        <end position="253"/>
    </location>
</feature>
<feature type="transmembrane region" description="Helical" evidence="9">
    <location>
        <begin position="274"/>
        <end position="296"/>
    </location>
</feature>
<dbReference type="PANTHER" id="PTHR33362">
    <property type="entry name" value="SIALIC ACID TRAP TRANSPORTER PERMEASE PROTEIN SIAT-RELATED"/>
    <property type="match status" value="1"/>
</dbReference>
<feature type="domain" description="TRAP C4-dicarboxylate transport system permease DctM subunit" evidence="11">
    <location>
        <begin position="226"/>
        <end position="647"/>
    </location>
</feature>
<dbReference type="Pfam" id="PF04290">
    <property type="entry name" value="DctQ"/>
    <property type="match status" value="1"/>
</dbReference>
<feature type="transmembrane region" description="Helical" evidence="9">
    <location>
        <begin position="189"/>
        <end position="210"/>
    </location>
</feature>
<dbReference type="EMBL" id="VXRY01000046">
    <property type="protein sequence ID" value="MXY32688.1"/>
    <property type="molecule type" value="Genomic_DNA"/>
</dbReference>
<evidence type="ECO:0000256" key="5">
    <source>
        <dbReference type="ARBA" id="ARBA00022692"/>
    </source>
</evidence>
<reference evidence="12" key="1">
    <citation type="submission" date="2019-09" db="EMBL/GenBank/DDBJ databases">
        <title>Characterisation of the sponge microbiome using genome-centric metagenomics.</title>
        <authorList>
            <person name="Engelberts J.P."/>
            <person name="Robbins S.J."/>
            <person name="De Goeij J.M."/>
            <person name="Aranda M."/>
            <person name="Bell S.C."/>
            <person name="Webster N.S."/>
        </authorList>
    </citation>
    <scope>NUCLEOTIDE SEQUENCE</scope>
    <source>
        <strain evidence="12">SB0664_bin_43</strain>
    </source>
</reference>
<feature type="transmembrane region" description="Helical" evidence="9">
    <location>
        <begin position="631"/>
        <end position="652"/>
    </location>
</feature>
<feature type="transmembrane region" description="Helical" evidence="9">
    <location>
        <begin position="158"/>
        <end position="177"/>
    </location>
</feature>
<comment type="subcellular location">
    <subcellularLocation>
        <location evidence="1 8">Cell inner membrane</location>
        <topology evidence="1 8">Multi-pass membrane protein</topology>
    </subcellularLocation>
</comment>
<sequence>MTEAPDTPPRRHARAPGVLDRVFGPVSEASSAIGTVWFFALMVLICAEVIARELFRSPIPGVTEIVAYSLVGATFLQVGSAFRSGRMTRVEFVLDIFERHAPFVRTVLEIVISLLGVIVMILMIQAGWPKLTRAYLETELVGIPGAFSFQVWPLRLLVILGSAMAAVALILRVWSVLRADLLAVKVAKPLILVLSLAAIYAAWHLGFAAAMDAGWSNFSIGAGAAIVLVLVVLMGLHVGIAMILVGFVALWLIKGRIALPYAMLGIAGNEYLANYFFSAVPLFVLMGLVVSAANIGRETFVVARWLTRPVRGGLGIATVAANTIFAAITGSSIASATVFAKIASPEMIRHGYDRRFAVGVVAGSSVLGMLVPPSLLLIVYGFLAEQSVGQLFVAAVVPGLILAFAMCLMIWMRARLWPHQVFACATLDKGSGEPRDMNAARAAILLAPVLGLIVLVLGGIYNGFFTPTEGGAVGSAGALIYAFARGRLDRTALWQVMLETGQIATTVLFLILSANIFTIMLASSGFVQQIGGMINGLGLQLWQFALIYVLLLVALGMFLESVSIMLIVVPIALPAALLLGGDPIWFGILTVIAVEIGLLTPPFGLTCYVVSSTLRGAGITLSDIFVGALPFVWVMGLVALLLIAVPSLATLVP</sequence>
<evidence type="ECO:0000259" key="11">
    <source>
        <dbReference type="Pfam" id="PF06808"/>
    </source>
</evidence>
<keyword evidence="3" id="KW-1003">Cell membrane</keyword>
<proteinExistence type="predicted"/>
<name>A0A6B0XVW8_9RHOB</name>
<dbReference type="NCBIfam" id="TIGR00786">
    <property type="entry name" value="dctM"/>
    <property type="match status" value="1"/>
</dbReference>
<dbReference type="GO" id="GO:0005886">
    <property type="term" value="C:plasma membrane"/>
    <property type="evidence" value="ECO:0007669"/>
    <property type="project" value="UniProtKB-SubCell"/>
</dbReference>
<dbReference type="InterPro" id="IPR004681">
    <property type="entry name" value="TRAP_DctM"/>
</dbReference>
<evidence type="ECO:0000256" key="9">
    <source>
        <dbReference type="SAM" id="Phobius"/>
    </source>
</evidence>
<keyword evidence="7 9" id="KW-0472">Membrane</keyword>
<dbReference type="Pfam" id="PF06808">
    <property type="entry name" value="DctM"/>
    <property type="match status" value="1"/>
</dbReference>
<keyword evidence="6 9" id="KW-1133">Transmembrane helix</keyword>
<dbReference type="InterPro" id="IPR010656">
    <property type="entry name" value="DctM"/>
</dbReference>
<feature type="transmembrane region" description="Helical" evidence="9">
    <location>
        <begin position="539"/>
        <end position="558"/>
    </location>
</feature>
<feature type="transmembrane region" description="Helical" evidence="9">
    <location>
        <begin position="503"/>
        <end position="527"/>
    </location>
</feature>
<feature type="transmembrane region" description="Helical" evidence="9">
    <location>
        <begin position="62"/>
        <end position="82"/>
    </location>
</feature>
<evidence type="ECO:0000256" key="6">
    <source>
        <dbReference type="ARBA" id="ARBA00022989"/>
    </source>
</evidence>
<evidence type="ECO:0000256" key="1">
    <source>
        <dbReference type="ARBA" id="ARBA00004429"/>
    </source>
</evidence>
<evidence type="ECO:0000259" key="10">
    <source>
        <dbReference type="Pfam" id="PF04290"/>
    </source>
</evidence>
<evidence type="ECO:0000256" key="8">
    <source>
        <dbReference type="RuleBase" id="RU369079"/>
    </source>
</evidence>
<feature type="transmembrane region" description="Helical" evidence="9">
    <location>
        <begin position="588"/>
        <end position="611"/>
    </location>
</feature>
<keyword evidence="2 8" id="KW-0813">Transport</keyword>
<protein>
    <submittedName>
        <fullName evidence="12">TRAP transporter large permease subunit</fullName>
    </submittedName>
</protein>
<dbReference type="GO" id="GO:0022857">
    <property type="term" value="F:transmembrane transporter activity"/>
    <property type="evidence" value="ECO:0007669"/>
    <property type="project" value="UniProtKB-UniRule"/>
</dbReference>
<comment type="function">
    <text evidence="8">Part of the tripartite ATP-independent periplasmic (TRAP) transport system.</text>
</comment>
<feature type="transmembrane region" description="Helical" evidence="9">
    <location>
        <begin position="316"/>
        <end position="344"/>
    </location>
</feature>
<comment type="caution">
    <text evidence="12">The sequence shown here is derived from an EMBL/GenBank/DDBJ whole genome shotgun (WGS) entry which is preliminary data.</text>
</comment>
<gene>
    <name evidence="12" type="ORF">F4Y60_01070</name>
</gene>